<accession>A0A319CVE4</accession>
<keyword evidence="2" id="KW-1185">Reference proteome</keyword>
<proteinExistence type="predicted"/>
<evidence type="ECO:0000313" key="2">
    <source>
        <dbReference type="Proteomes" id="UP000247810"/>
    </source>
</evidence>
<dbReference type="EMBL" id="KZ826081">
    <property type="protein sequence ID" value="PYH88579.1"/>
    <property type="molecule type" value="Genomic_DNA"/>
</dbReference>
<organism evidence="1 2">
    <name type="scientific">Aspergillus ellipticus CBS 707.79</name>
    <dbReference type="NCBI Taxonomy" id="1448320"/>
    <lineage>
        <taxon>Eukaryota</taxon>
        <taxon>Fungi</taxon>
        <taxon>Dikarya</taxon>
        <taxon>Ascomycota</taxon>
        <taxon>Pezizomycotina</taxon>
        <taxon>Eurotiomycetes</taxon>
        <taxon>Eurotiomycetidae</taxon>
        <taxon>Eurotiales</taxon>
        <taxon>Aspergillaceae</taxon>
        <taxon>Aspergillus</taxon>
        <taxon>Aspergillus subgen. Circumdati</taxon>
    </lineage>
</organism>
<protein>
    <submittedName>
        <fullName evidence="1">Uncharacterized protein</fullName>
    </submittedName>
</protein>
<sequence length="66" mass="7753">MDYDPVSSETLDSEADYGRPPFDVFLSERWDAKATEEDQKQWERMLGSAGHNVCRWDFAVVLVWRI</sequence>
<gene>
    <name evidence="1" type="ORF">BO71DRAFT_435617</name>
</gene>
<name>A0A319CVE4_9EURO</name>
<dbReference type="VEuPathDB" id="FungiDB:BO71DRAFT_435617"/>
<dbReference type="Proteomes" id="UP000247810">
    <property type="component" value="Unassembled WGS sequence"/>
</dbReference>
<evidence type="ECO:0000313" key="1">
    <source>
        <dbReference type="EMBL" id="PYH88579.1"/>
    </source>
</evidence>
<reference evidence="1 2" key="1">
    <citation type="submission" date="2018-02" db="EMBL/GenBank/DDBJ databases">
        <title>The genomes of Aspergillus section Nigri reveals drivers in fungal speciation.</title>
        <authorList>
            <consortium name="DOE Joint Genome Institute"/>
            <person name="Vesth T.C."/>
            <person name="Nybo J."/>
            <person name="Theobald S."/>
            <person name="Brandl J."/>
            <person name="Frisvad J.C."/>
            <person name="Nielsen K.F."/>
            <person name="Lyhne E.K."/>
            <person name="Kogle M.E."/>
            <person name="Kuo A."/>
            <person name="Riley R."/>
            <person name="Clum A."/>
            <person name="Nolan M."/>
            <person name="Lipzen A."/>
            <person name="Salamov A."/>
            <person name="Henrissat B."/>
            <person name="Wiebenga A."/>
            <person name="De vries R.P."/>
            <person name="Grigoriev I.V."/>
            <person name="Mortensen U.H."/>
            <person name="Andersen M.R."/>
            <person name="Baker S.E."/>
        </authorList>
    </citation>
    <scope>NUCLEOTIDE SEQUENCE [LARGE SCALE GENOMIC DNA]</scope>
    <source>
        <strain evidence="1 2">CBS 707.79</strain>
    </source>
</reference>
<dbReference type="AlphaFoldDB" id="A0A319CVE4"/>
<dbReference type="OrthoDB" id="4364812at2759"/>